<sequence>MADRGRVWQIASALAIGALTYAGTRYFLPGTEYRTAELACRFDLADAAPPARSAYSSIEVSRVDLSARLTQRDDADATLPWSLEGKATFSGREADISGGVFLREPGTVRAIFLGQDRLGVDGEALRITTLDADGELDWDENTAYVRFASDDAKRSHPFGYRCTVTRD</sequence>
<evidence type="ECO:0000313" key="1">
    <source>
        <dbReference type="EMBL" id="QIG79328.1"/>
    </source>
</evidence>
<dbReference type="KEGG" id="spzr:G5C33_05660"/>
<keyword evidence="2" id="KW-1185">Reference proteome</keyword>
<accession>A0A6G6Y3N3</accession>
<dbReference type="EMBL" id="CP049109">
    <property type="protein sequence ID" value="QIG79328.1"/>
    <property type="molecule type" value="Genomic_DNA"/>
</dbReference>
<dbReference type="RefSeq" id="WP_165326329.1">
    <property type="nucleotide sequence ID" value="NZ_CP049109.1"/>
</dbReference>
<reference evidence="1 2" key="1">
    <citation type="submission" date="2020-02" db="EMBL/GenBank/DDBJ databases">
        <authorList>
            <person name="Zheng R.K."/>
            <person name="Sun C.M."/>
        </authorList>
    </citation>
    <scope>NUCLEOTIDE SEQUENCE [LARGE SCALE GENOMIC DNA]</scope>
    <source>
        <strain evidence="2">zrk23</strain>
    </source>
</reference>
<dbReference type="AlphaFoldDB" id="A0A6G6Y3N3"/>
<protein>
    <submittedName>
        <fullName evidence="1">Uncharacterized protein</fullName>
    </submittedName>
</protein>
<proteinExistence type="predicted"/>
<gene>
    <name evidence="1" type="ORF">G5C33_05660</name>
</gene>
<organism evidence="1 2">
    <name type="scientific">Stakelama tenebrarum</name>
    <dbReference type="NCBI Taxonomy" id="2711215"/>
    <lineage>
        <taxon>Bacteria</taxon>
        <taxon>Pseudomonadati</taxon>
        <taxon>Pseudomonadota</taxon>
        <taxon>Alphaproteobacteria</taxon>
        <taxon>Sphingomonadales</taxon>
        <taxon>Sphingomonadaceae</taxon>
        <taxon>Stakelama</taxon>
    </lineage>
</organism>
<evidence type="ECO:0000313" key="2">
    <source>
        <dbReference type="Proteomes" id="UP000501568"/>
    </source>
</evidence>
<name>A0A6G6Y3N3_9SPHN</name>
<dbReference type="Proteomes" id="UP000501568">
    <property type="component" value="Chromosome"/>
</dbReference>